<dbReference type="AlphaFoldDB" id="A0A067R557"/>
<evidence type="ECO:0000313" key="2">
    <source>
        <dbReference type="EMBL" id="KDR14400.1"/>
    </source>
</evidence>
<proteinExistence type="predicted"/>
<dbReference type="eggNOG" id="ENOG502T07E">
    <property type="taxonomic scope" value="Eukaryota"/>
</dbReference>
<dbReference type="Proteomes" id="UP000027135">
    <property type="component" value="Unassembled WGS sequence"/>
</dbReference>
<dbReference type="EMBL" id="KK852885">
    <property type="protein sequence ID" value="KDR14400.1"/>
    <property type="molecule type" value="Genomic_DNA"/>
</dbReference>
<feature type="compositionally biased region" description="Basic residues" evidence="1">
    <location>
        <begin position="56"/>
        <end position="74"/>
    </location>
</feature>
<evidence type="ECO:0000256" key="1">
    <source>
        <dbReference type="SAM" id="MobiDB-lite"/>
    </source>
</evidence>
<accession>A0A067R557</accession>
<feature type="region of interest" description="Disordered" evidence="1">
    <location>
        <begin position="49"/>
        <end position="148"/>
    </location>
</feature>
<feature type="compositionally biased region" description="Gly residues" evidence="1">
    <location>
        <begin position="127"/>
        <end position="143"/>
    </location>
</feature>
<keyword evidence="3" id="KW-1185">Reference proteome</keyword>
<evidence type="ECO:0008006" key="4">
    <source>
        <dbReference type="Google" id="ProtNLM"/>
    </source>
</evidence>
<evidence type="ECO:0000313" key="3">
    <source>
        <dbReference type="Proteomes" id="UP000027135"/>
    </source>
</evidence>
<reference evidence="2 3" key="1">
    <citation type="journal article" date="2014" name="Nat. Commun.">
        <title>Molecular traces of alternative social organization in a termite genome.</title>
        <authorList>
            <person name="Terrapon N."/>
            <person name="Li C."/>
            <person name="Robertson H.M."/>
            <person name="Ji L."/>
            <person name="Meng X."/>
            <person name="Booth W."/>
            <person name="Chen Z."/>
            <person name="Childers C.P."/>
            <person name="Glastad K.M."/>
            <person name="Gokhale K."/>
            <person name="Gowin J."/>
            <person name="Gronenberg W."/>
            <person name="Hermansen R.A."/>
            <person name="Hu H."/>
            <person name="Hunt B.G."/>
            <person name="Huylmans A.K."/>
            <person name="Khalil S.M."/>
            <person name="Mitchell R.D."/>
            <person name="Munoz-Torres M.C."/>
            <person name="Mustard J.A."/>
            <person name="Pan H."/>
            <person name="Reese J.T."/>
            <person name="Scharf M.E."/>
            <person name="Sun F."/>
            <person name="Vogel H."/>
            <person name="Xiao J."/>
            <person name="Yang W."/>
            <person name="Yang Z."/>
            <person name="Yang Z."/>
            <person name="Zhou J."/>
            <person name="Zhu J."/>
            <person name="Brent C.S."/>
            <person name="Elsik C.G."/>
            <person name="Goodisman M.A."/>
            <person name="Liberles D.A."/>
            <person name="Roe R.M."/>
            <person name="Vargo E.L."/>
            <person name="Vilcinskas A."/>
            <person name="Wang J."/>
            <person name="Bornberg-Bauer E."/>
            <person name="Korb J."/>
            <person name="Zhang G."/>
            <person name="Liebig J."/>
        </authorList>
    </citation>
    <scope>NUCLEOTIDE SEQUENCE [LARGE SCALE GENOMIC DNA]</scope>
    <source>
        <tissue evidence="2">Whole organism</tissue>
    </source>
</reference>
<protein>
    <recommendedName>
        <fullName evidence="4">Nucleoprotein</fullName>
    </recommendedName>
</protein>
<sequence length="547" mass="60827">MAVAELFLTLVSQMYFAAAKEDSDKLRALASLVTVSVFVQILRGCLWKTQQDRPRSSKRQAATKKTPGKGKKSKQPSSPEPPEEQPATQPTSVPEPSQHQSPDMEVDQTHPHGQPPHNPQPGPSGRPRGGPGDHGGGPGGFGPGIFTFGPIDLSRRSARGYMDTPERIQELVLDNPLTIGMVSQAMFCHASQLDGVQLENKTLHLMSLMLSYAKCHRFGRRGEDHVKLCLIGELMAPYIPDGLLSTNADVCVVECAMTLANEETGLYVPEAIFSLNGTDTAVPSAINVVDFDAALAFLYYTRVHVKPVILTYLRDCMIEFYFCVSTRGQATDAKIERFSTNYKEQFGYIPRLSSTRMRLYYQHYGKHITHTNIRPLLETWVKDFPDTALALKLILKQAAFSGLTQLLTIGQALLTFRDFPWSRLHRLFPGEFEAYRTAMRLVDGNPYFGYVRDMKAAASRHYRNLAYAAKELLIRSGGHESLKAYQGWARSCKSQAAVLNMINSYLSKRTAEVGEGVEQVLAGPVSESFDEVDKYRQMVMGETETSA</sequence>
<gene>
    <name evidence="2" type="ORF">L798_11875</name>
</gene>
<feature type="compositionally biased region" description="Pro residues" evidence="1">
    <location>
        <begin position="113"/>
        <end position="124"/>
    </location>
</feature>
<name>A0A067R557_ZOONE</name>
<organism evidence="2 3">
    <name type="scientific">Zootermopsis nevadensis</name>
    <name type="common">Dampwood termite</name>
    <dbReference type="NCBI Taxonomy" id="136037"/>
    <lineage>
        <taxon>Eukaryota</taxon>
        <taxon>Metazoa</taxon>
        <taxon>Ecdysozoa</taxon>
        <taxon>Arthropoda</taxon>
        <taxon>Hexapoda</taxon>
        <taxon>Insecta</taxon>
        <taxon>Pterygota</taxon>
        <taxon>Neoptera</taxon>
        <taxon>Polyneoptera</taxon>
        <taxon>Dictyoptera</taxon>
        <taxon>Blattodea</taxon>
        <taxon>Blattoidea</taxon>
        <taxon>Termitoidae</taxon>
        <taxon>Termopsidae</taxon>
        <taxon>Zootermopsis</taxon>
    </lineage>
</organism>
<dbReference type="InParanoid" id="A0A067R557"/>